<feature type="transmembrane region" description="Helical" evidence="1">
    <location>
        <begin position="385"/>
        <end position="407"/>
    </location>
</feature>
<accession>A0A2V2YE74</accession>
<organism evidence="2 3">
    <name type="scientific">Paenibacillus cellulosilyticus</name>
    <dbReference type="NCBI Taxonomy" id="375489"/>
    <lineage>
        <taxon>Bacteria</taxon>
        <taxon>Bacillati</taxon>
        <taxon>Bacillota</taxon>
        <taxon>Bacilli</taxon>
        <taxon>Bacillales</taxon>
        <taxon>Paenibacillaceae</taxon>
        <taxon>Paenibacillus</taxon>
    </lineage>
</organism>
<reference evidence="2 3" key="1">
    <citation type="submission" date="2018-05" db="EMBL/GenBank/DDBJ databases">
        <title>Genomic Encyclopedia of Type Strains, Phase III (KMG-III): the genomes of soil and plant-associated and newly described type strains.</title>
        <authorList>
            <person name="Whitman W."/>
        </authorList>
    </citation>
    <scope>NUCLEOTIDE SEQUENCE [LARGE SCALE GENOMIC DNA]</scope>
    <source>
        <strain evidence="2 3">CECT 5696</strain>
    </source>
</reference>
<feature type="transmembrane region" description="Helical" evidence="1">
    <location>
        <begin position="342"/>
        <end position="364"/>
    </location>
</feature>
<feature type="transmembrane region" description="Helical" evidence="1">
    <location>
        <begin position="167"/>
        <end position="187"/>
    </location>
</feature>
<dbReference type="GO" id="GO:0008643">
    <property type="term" value="P:carbohydrate transport"/>
    <property type="evidence" value="ECO:0007669"/>
    <property type="project" value="InterPro"/>
</dbReference>
<dbReference type="SUPFAM" id="SSF103473">
    <property type="entry name" value="MFS general substrate transporter"/>
    <property type="match status" value="1"/>
</dbReference>
<dbReference type="GO" id="GO:0015293">
    <property type="term" value="F:symporter activity"/>
    <property type="evidence" value="ECO:0007669"/>
    <property type="project" value="InterPro"/>
</dbReference>
<name>A0A2V2YE74_9BACL</name>
<dbReference type="OrthoDB" id="9764596at2"/>
<dbReference type="NCBIfam" id="TIGR00792">
    <property type="entry name" value="gph"/>
    <property type="match status" value="1"/>
</dbReference>
<dbReference type="GO" id="GO:0006814">
    <property type="term" value="P:sodium ion transport"/>
    <property type="evidence" value="ECO:0007669"/>
    <property type="project" value="InterPro"/>
</dbReference>
<dbReference type="AlphaFoldDB" id="A0A2V2YE74"/>
<dbReference type="Pfam" id="PF13347">
    <property type="entry name" value="MFS_2"/>
    <property type="match status" value="1"/>
</dbReference>
<dbReference type="RefSeq" id="WP_110047347.1">
    <property type="nucleotide sequence ID" value="NZ_CP054612.1"/>
</dbReference>
<dbReference type="InterPro" id="IPR001927">
    <property type="entry name" value="Na/Gal_symport"/>
</dbReference>
<dbReference type="Gene3D" id="1.20.1250.20">
    <property type="entry name" value="MFS general substrate transporter like domains"/>
    <property type="match status" value="2"/>
</dbReference>
<feature type="transmembrane region" description="Helical" evidence="1">
    <location>
        <begin position="427"/>
        <end position="449"/>
    </location>
</feature>
<feature type="transmembrane region" description="Helical" evidence="1">
    <location>
        <begin position="99"/>
        <end position="120"/>
    </location>
</feature>
<feature type="transmembrane region" description="Helical" evidence="1">
    <location>
        <begin position="288"/>
        <end position="310"/>
    </location>
</feature>
<gene>
    <name evidence="2" type="ORF">DFQ01_1414</name>
</gene>
<dbReference type="PANTHER" id="PTHR11328">
    <property type="entry name" value="MAJOR FACILITATOR SUPERFAMILY DOMAIN-CONTAINING PROTEIN"/>
    <property type="match status" value="1"/>
</dbReference>
<dbReference type="InterPro" id="IPR039672">
    <property type="entry name" value="MFS_2"/>
</dbReference>
<sequence length="468" mass="51364">MQTSVTVDKVTTAAGYNQGVGKLKLLEKMSYGFGDMASNLMWGIIGSFLLYFYTDVALIPAVATGTIMLVARILDAVIDPVIGNMVDRTNTRFGRTRPYILFGIVPLAVMLVLTFSSPDISTTGKIVYACITYVFCGILYSLVNVPYGALMPLMTRSSEEKNQLSSYRILGMALGSIIVTACTSPLVEFLGGGEEKRGYQLTSALFAVCGVILFFFVYKNCKERYIEFANQDVKKQKGGLLETYKRAFNNGPWVSTIAFTLFMFIKIGAVVAITIFFCIHVLHNPHMISILLPAQYVSILIASPLAPVFLRKFGHRNGNIIACVIYIVSIACMPLFKDNMPAFVFCWVFGNIFAGINGGSVFGMTANAVDYNEWKFDKRCEGTLYAGYSFATKVGMAIGGSAVGYVLAFTGYDAANITSQAVSSINVLYYAVPIFCSVLQIIAVSFYRLDAIHPQVVRELEMKRAALK</sequence>
<protein>
    <submittedName>
        <fullName evidence="2">GPH family glycoside/pentoside/hexuronide:cation symporter</fullName>
    </submittedName>
</protein>
<feature type="transmembrane region" description="Helical" evidence="1">
    <location>
        <begin position="126"/>
        <end position="147"/>
    </location>
</feature>
<keyword evidence="3" id="KW-1185">Reference proteome</keyword>
<proteinExistence type="predicted"/>
<keyword evidence="1" id="KW-0812">Transmembrane</keyword>
<dbReference type="GO" id="GO:0005886">
    <property type="term" value="C:plasma membrane"/>
    <property type="evidence" value="ECO:0007669"/>
    <property type="project" value="TreeGrafter"/>
</dbReference>
<feature type="transmembrane region" description="Helical" evidence="1">
    <location>
        <begin position="317"/>
        <end position="336"/>
    </location>
</feature>
<keyword evidence="1" id="KW-0472">Membrane</keyword>
<feature type="transmembrane region" description="Helical" evidence="1">
    <location>
        <begin position="31"/>
        <end position="52"/>
    </location>
</feature>
<dbReference type="InterPro" id="IPR036259">
    <property type="entry name" value="MFS_trans_sf"/>
</dbReference>
<comment type="caution">
    <text evidence="2">The sequence shown here is derived from an EMBL/GenBank/DDBJ whole genome shotgun (WGS) entry which is preliminary data.</text>
</comment>
<evidence type="ECO:0000313" key="2">
    <source>
        <dbReference type="EMBL" id="PWV90591.1"/>
    </source>
</evidence>
<evidence type="ECO:0000256" key="1">
    <source>
        <dbReference type="SAM" id="Phobius"/>
    </source>
</evidence>
<dbReference type="CDD" id="cd17332">
    <property type="entry name" value="MFS_MelB_like"/>
    <property type="match status" value="1"/>
</dbReference>
<dbReference type="Proteomes" id="UP000246635">
    <property type="component" value="Unassembled WGS sequence"/>
</dbReference>
<feature type="transmembrane region" description="Helical" evidence="1">
    <location>
        <begin position="253"/>
        <end position="282"/>
    </location>
</feature>
<dbReference type="EMBL" id="QGTQ01000041">
    <property type="protein sequence ID" value="PWV90591.1"/>
    <property type="molecule type" value="Genomic_DNA"/>
</dbReference>
<feature type="transmembrane region" description="Helical" evidence="1">
    <location>
        <begin position="199"/>
        <end position="218"/>
    </location>
</feature>
<feature type="transmembrane region" description="Helical" evidence="1">
    <location>
        <begin position="58"/>
        <end position="78"/>
    </location>
</feature>
<dbReference type="PANTHER" id="PTHR11328:SF24">
    <property type="entry name" value="MAJOR FACILITATOR SUPERFAMILY (MFS) PROFILE DOMAIN-CONTAINING PROTEIN"/>
    <property type="match status" value="1"/>
</dbReference>
<keyword evidence="1" id="KW-1133">Transmembrane helix</keyword>
<evidence type="ECO:0000313" key="3">
    <source>
        <dbReference type="Proteomes" id="UP000246635"/>
    </source>
</evidence>